<evidence type="ECO:0000313" key="6">
    <source>
        <dbReference type="EMBL" id="RLT79839.1"/>
    </source>
</evidence>
<protein>
    <recommendedName>
        <fullName evidence="5">Prohead serine protease domain-containing protein</fullName>
    </recommendedName>
</protein>
<dbReference type="EMBL" id="RAZM01000034">
    <property type="protein sequence ID" value="RLT79839.1"/>
    <property type="molecule type" value="Genomic_DNA"/>
</dbReference>
<feature type="compositionally biased region" description="Basic and acidic residues" evidence="4">
    <location>
        <begin position="274"/>
        <end position="292"/>
    </location>
</feature>
<keyword evidence="1" id="KW-1188">Viral release from host cell</keyword>
<dbReference type="RefSeq" id="WP_121765786.1">
    <property type="nucleotide sequence ID" value="NZ_CALAHD010000136.1"/>
</dbReference>
<dbReference type="AlphaFoldDB" id="A0A3L7Z4H7"/>
<evidence type="ECO:0000256" key="1">
    <source>
        <dbReference type="ARBA" id="ARBA00022612"/>
    </source>
</evidence>
<name>A0A3L7Z4H7_9BACE</name>
<evidence type="ECO:0000256" key="4">
    <source>
        <dbReference type="SAM" id="MobiDB-lite"/>
    </source>
</evidence>
<comment type="caution">
    <text evidence="6">The sequence shown here is derived from an EMBL/GenBank/DDBJ whole genome shotgun (WGS) entry which is preliminary data.</text>
</comment>
<organism evidence="6 7">
    <name type="scientific">Bacteroides acidifaciens</name>
    <dbReference type="NCBI Taxonomy" id="85831"/>
    <lineage>
        <taxon>Bacteria</taxon>
        <taxon>Pseudomonadati</taxon>
        <taxon>Bacteroidota</taxon>
        <taxon>Bacteroidia</taxon>
        <taxon>Bacteroidales</taxon>
        <taxon>Bacteroidaceae</taxon>
        <taxon>Bacteroides</taxon>
    </lineage>
</organism>
<gene>
    <name evidence="6" type="ORF">D7Y07_11635</name>
</gene>
<dbReference type="GO" id="GO:0008233">
    <property type="term" value="F:peptidase activity"/>
    <property type="evidence" value="ECO:0007669"/>
    <property type="project" value="UniProtKB-KW"/>
</dbReference>
<dbReference type="Pfam" id="PF04586">
    <property type="entry name" value="Peptidase_S78"/>
    <property type="match status" value="1"/>
</dbReference>
<feature type="region of interest" description="Disordered" evidence="4">
    <location>
        <begin position="273"/>
        <end position="313"/>
    </location>
</feature>
<feature type="compositionally biased region" description="Basic and acidic residues" evidence="4">
    <location>
        <begin position="303"/>
        <end position="313"/>
    </location>
</feature>
<dbReference type="InterPro" id="IPR054613">
    <property type="entry name" value="Peptidase_S78_dom"/>
</dbReference>
<reference evidence="6 7" key="1">
    <citation type="submission" date="2018-09" db="EMBL/GenBank/DDBJ databases">
        <title>Murine metabolic-syndrome-specific gut microbial biobank.</title>
        <authorList>
            <person name="Liu C."/>
        </authorList>
    </citation>
    <scope>NUCLEOTIDE SEQUENCE [LARGE SCALE GENOMIC DNA]</scope>
    <source>
        <strain evidence="6 7">0.1X-D8-26</strain>
    </source>
</reference>
<feature type="domain" description="Prohead serine protease" evidence="5">
    <location>
        <begin position="32"/>
        <end position="136"/>
    </location>
</feature>
<keyword evidence="2" id="KW-0645">Protease</keyword>
<keyword evidence="3" id="KW-0378">Hydrolase</keyword>
<evidence type="ECO:0000256" key="2">
    <source>
        <dbReference type="ARBA" id="ARBA00022670"/>
    </source>
</evidence>
<dbReference type="GO" id="GO:0006508">
    <property type="term" value="P:proteolysis"/>
    <property type="evidence" value="ECO:0007669"/>
    <property type="project" value="UniProtKB-KW"/>
</dbReference>
<dbReference type="Proteomes" id="UP000267159">
    <property type="component" value="Unassembled WGS sequence"/>
</dbReference>
<evidence type="ECO:0000313" key="7">
    <source>
        <dbReference type="Proteomes" id="UP000267159"/>
    </source>
</evidence>
<accession>A0A3L7Z4H7</accession>
<sequence length="330" mass="36810">MAKEVIISTSGLNCYGGRVLTSGIDLTQFQKNPLLLWMHRRSFDRDAMPIGRIDNLRTDGDRLIGTPVFDQNDEFAKKIESKWENGFLRMASAGIEIIETSDAPEHLLQGQTRRTITRCRLEEVSIVDMGGNDEALQLYDRSGKVLKLAAGEDNDALPLLAPEKKDDPSGTAPDGKDNNQTKKSTQSMNKEILQLLGLSETATEQEAVGALRLLKEKADKVETLQLASITAVVDGAIAEKRITADKKEHFVNIGKAAGIDSLRTTLSLMQPVRKPTEVIHQTDEPRDDEPKTYAKLSDVPADQLEKLREERPQDYERLYKAEYGHDIPKK</sequence>
<feature type="compositionally biased region" description="Basic and acidic residues" evidence="4">
    <location>
        <begin position="162"/>
        <end position="180"/>
    </location>
</feature>
<feature type="region of interest" description="Disordered" evidence="4">
    <location>
        <begin position="157"/>
        <end position="186"/>
    </location>
</feature>
<evidence type="ECO:0000259" key="5">
    <source>
        <dbReference type="Pfam" id="PF04586"/>
    </source>
</evidence>
<proteinExistence type="predicted"/>
<evidence type="ECO:0000256" key="3">
    <source>
        <dbReference type="ARBA" id="ARBA00022801"/>
    </source>
</evidence>